<evidence type="ECO:0000256" key="1">
    <source>
        <dbReference type="ARBA" id="ARBA00004141"/>
    </source>
</evidence>
<keyword evidence="10 11" id="KW-0066">ATP synthesis</keyword>
<feature type="transmembrane region" description="Helical" evidence="11">
    <location>
        <begin position="239"/>
        <end position="261"/>
    </location>
</feature>
<dbReference type="KEGG" id="strr:EKD16_05260"/>
<evidence type="ECO:0000256" key="7">
    <source>
        <dbReference type="ARBA" id="ARBA00022989"/>
    </source>
</evidence>
<dbReference type="InterPro" id="IPR035908">
    <property type="entry name" value="F0_ATP_A_sf"/>
</dbReference>
<evidence type="ECO:0000256" key="10">
    <source>
        <dbReference type="ARBA" id="ARBA00023310"/>
    </source>
</evidence>
<accession>A0A4P6PXD3</accession>
<feature type="transmembrane region" description="Helical" evidence="11">
    <location>
        <begin position="54"/>
        <end position="75"/>
    </location>
</feature>
<dbReference type="GO" id="GO:0005886">
    <property type="term" value="C:plasma membrane"/>
    <property type="evidence" value="ECO:0007669"/>
    <property type="project" value="UniProtKB-SubCell"/>
</dbReference>
<dbReference type="NCBIfam" id="TIGR01131">
    <property type="entry name" value="ATP_synt_6_or_A"/>
    <property type="match status" value="1"/>
</dbReference>
<dbReference type="GO" id="GO:0046933">
    <property type="term" value="F:proton-transporting ATP synthase activity, rotational mechanism"/>
    <property type="evidence" value="ECO:0007669"/>
    <property type="project" value="UniProtKB-UniRule"/>
</dbReference>
<name>A0A4P6PXD3_9ACTN</name>
<feature type="transmembrane region" description="Helical" evidence="11">
    <location>
        <begin position="266"/>
        <end position="285"/>
    </location>
</feature>
<evidence type="ECO:0000256" key="9">
    <source>
        <dbReference type="ARBA" id="ARBA00023136"/>
    </source>
</evidence>
<evidence type="ECO:0000256" key="5">
    <source>
        <dbReference type="ARBA" id="ARBA00022692"/>
    </source>
</evidence>
<dbReference type="CDD" id="cd00310">
    <property type="entry name" value="ATP-synt_Fo_a_6"/>
    <property type="match status" value="1"/>
</dbReference>
<comment type="subcellular location">
    <subcellularLocation>
        <location evidence="11 12">Cell membrane</location>
        <topology evidence="11 12">Multi-pass membrane protein</topology>
    </subcellularLocation>
    <subcellularLocation>
        <location evidence="1">Membrane</location>
        <topology evidence="1">Multi-pass membrane protein</topology>
    </subcellularLocation>
</comment>
<dbReference type="Gene3D" id="1.20.120.220">
    <property type="entry name" value="ATP synthase, F0 complex, subunit A"/>
    <property type="match status" value="1"/>
</dbReference>
<dbReference type="PRINTS" id="PR00123">
    <property type="entry name" value="ATPASEA"/>
</dbReference>
<proteinExistence type="inferred from homology"/>
<keyword evidence="4 11" id="KW-0138">CF(0)</keyword>
<keyword evidence="9 11" id="KW-0472">Membrane</keyword>
<keyword evidence="7 11" id="KW-1133">Transmembrane helix</keyword>
<protein>
    <recommendedName>
        <fullName evidence="11 12">ATP synthase subunit a</fullName>
    </recommendedName>
    <alternativeName>
        <fullName evidence="11">ATP synthase F0 sector subunit a</fullName>
    </alternativeName>
    <alternativeName>
        <fullName evidence="11">F-ATPase subunit 6</fullName>
    </alternativeName>
</protein>
<dbReference type="InterPro" id="IPR045083">
    <property type="entry name" value="ATP_synth_F0_asu_bact/mt"/>
</dbReference>
<gene>
    <name evidence="11 13" type="primary">atpB</name>
    <name evidence="13" type="ORF">EKD16_05260</name>
</gene>
<dbReference type="SUPFAM" id="SSF81336">
    <property type="entry name" value="F1F0 ATP synthase subunit A"/>
    <property type="match status" value="1"/>
</dbReference>
<comment type="function">
    <text evidence="11 12">Key component of the proton channel; it plays a direct role in the translocation of protons across the membrane.</text>
</comment>
<evidence type="ECO:0000256" key="3">
    <source>
        <dbReference type="ARBA" id="ARBA00022448"/>
    </source>
</evidence>
<dbReference type="EMBL" id="CP036455">
    <property type="protein sequence ID" value="QBI52858.1"/>
    <property type="molecule type" value="Genomic_DNA"/>
</dbReference>
<dbReference type="PANTHER" id="PTHR11410">
    <property type="entry name" value="ATP SYNTHASE SUBUNIT A"/>
    <property type="match status" value="1"/>
</dbReference>
<evidence type="ECO:0000256" key="2">
    <source>
        <dbReference type="ARBA" id="ARBA00006810"/>
    </source>
</evidence>
<dbReference type="PANTHER" id="PTHR11410:SF0">
    <property type="entry name" value="ATP SYNTHASE SUBUNIT A"/>
    <property type="match status" value="1"/>
</dbReference>
<keyword evidence="5 11" id="KW-0812">Transmembrane</keyword>
<keyword evidence="6 11" id="KW-0375">Hydrogen ion transport</keyword>
<evidence type="ECO:0000313" key="14">
    <source>
        <dbReference type="Proteomes" id="UP000292235"/>
    </source>
</evidence>
<keyword evidence="11" id="KW-1003">Cell membrane</keyword>
<evidence type="ECO:0000256" key="11">
    <source>
        <dbReference type="HAMAP-Rule" id="MF_01393"/>
    </source>
</evidence>
<feature type="transmembrane region" description="Helical" evidence="11">
    <location>
        <begin position="211"/>
        <end position="233"/>
    </location>
</feature>
<evidence type="ECO:0000256" key="8">
    <source>
        <dbReference type="ARBA" id="ARBA00023065"/>
    </source>
</evidence>
<keyword evidence="3 11" id="KW-0813">Transport</keyword>
<dbReference type="HAMAP" id="MF_01393">
    <property type="entry name" value="ATP_synth_a_bact"/>
    <property type="match status" value="1"/>
</dbReference>
<sequence length="292" mass="31795">MNQLNDVSAGLHSAASEEGCHIFNTQGCGFSPPGMGLFFPEPYLDFGIPGTAGITKYFVVLILALLLAAGFWYFTTRNAKVVPSRGQSLAEMFVEFVRNQITRNTMGKEGDKYLPLMVTLFLFIFSMNIMGLIPIPGLQLPVTTSLAIPVMLALFIYLLWNGVGIRRNGVGGHFKAHLVPGGVPKPLLILITPIEALSNFVIRPFTHALRLFAVMFAGHLLLAVFAAAGFYMFNPLTPMGWGLGAVSVGYSALALVGFLIFTVFELFIMAVQAYVFVLLSSVYIGQAMESEH</sequence>
<evidence type="ECO:0000313" key="13">
    <source>
        <dbReference type="EMBL" id="QBI52858.1"/>
    </source>
</evidence>
<dbReference type="Pfam" id="PF00119">
    <property type="entry name" value="ATP-synt_A"/>
    <property type="match status" value="1"/>
</dbReference>
<comment type="similarity">
    <text evidence="2 11 12">Belongs to the ATPase A chain family.</text>
</comment>
<organism evidence="13 14">
    <name type="scientific">Streptomonospora litoralis</name>
    <dbReference type="NCBI Taxonomy" id="2498135"/>
    <lineage>
        <taxon>Bacteria</taxon>
        <taxon>Bacillati</taxon>
        <taxon>Actinomycetota</taxon>
        <taxon>Actinomycetes</taxon>
        <taxon>Streptosporangiales</taxon>
        <taxon>Nocardiopsidaceae</taxon>
        <taxon>Streptomonospora</taxon>
    </lineage>
</organism>
<evidence type="ECO:0000256" key="12">
    <source>
        <dbReference type="RuleBase" id="RU000483"/>
    </source>
</evidence>
<reference evidence="13 14" key="1">
    <citation type="submission" date="2019-02" db="EMBL/GenBank/DDBJ databases">
        <authorList>
            <person name="Khodamoradi S."/>
            <person name="Hahnke R.L."/>
            <person name="Kaempfer P."/>
            <person name="Schumann P."/>
            <person name="Rohde M."/>
            <person name="Steinert M."/>
            <person name="Luzhetskyy A."/>
            <person name="Wink J."/>
            <person name="Ruckert C."/>
        </authorList>
    </citation>
    <scope>NUCLEOTIDE SEQUENCE [LARGE SCALE GENOMIC DNA]</scope>
    <source>
        <strain evidence="13 14">M2</strain>
    </source>
</reference>
<dbReference type="InterPro" id="IPR000568">
    <property type="entry name" value="ATP_synth_F0_asu"/>
</dbReference>
<dbReference type="Proteomes" id="UP000292235">
    <property type="component" value="Chromosome"/>
</dbReference>
<evidence type="ECO:0000256" key="6">
    <source>
        <dbReference type="ARBA" id="ARBA00022781"/>
    </source>
</evidence>
<feature type="transmembrane region" description="Helical" evidence="11">
    <location>
        <begin position="139"/>
        <end position="160"/>
    </location>
</feature>
<evidence type="ECO:0000256" key="4">
    <source>
        <dbReference type="ARBA" id="ARBA00022547"/>
    </source>
</evidence>
<dbReference type="GO" id="GO:0045259">
    <property type="term" value="C:proton-transporting ATP synthase complex"/>
    <property type="evidence" value="ECO:0007669"/>
    <property type="project" value="UniProtKB-KW"/>
</dbReference>
<feature type="transmembrane region" description="Helical" evidence="11">
    <location>
        <begin position="113"/>
        <end position="133"/>
    </location>
</feature>
<dbReference type="AlphaFoldDB" id="A0A4P6PXD3"/>
<keyword evidence="8 11" id="KW-0406">Ion transport</keyword>
<keyword evidence="14" id="KW-1185">Reference proteome</keyword>